<keyword evidence="1" id="KW-0812">Transmembrane</keyword>
<protein>
    <submittedName>
        <fullName evidence="2">Uncharacterized protein</fullName>
    </submittedName>
</protein>
<evidence type="ECO:0000256" key="1">
    <source>
        <dbReference type="SAM" id="Phobius"/>
    </source>
</evidence>
<name>A0ABW2K5W6_9BACI</name>
<evidence type="ECO:0000313" key="3">
    <source>
        <dbReference type="Proteomes" id="UP001596494"/>
    </source>
</evidence>
<evidence type="ECO:0000313" key="2">
    <source>
        <dbReference type="EMBL" id="MFC7321562.1"/>
    </source>
</evidence>
<dbReference type="RefSeq" id="WP_289217283.1">
    <property type="nucleotide sequence ID" value="NZ_JAPVRC010000016.1"/>
</dbReference>
<keyword evidence="1" id="KW-1133">Transmembrane helix</keyword>
<feature type="transmembrane region" description="Helical" evidence="1">
    <location>
        <begin position="94"/>
        <end position="115"/>
    </location>
</feature>
<reference evidence="3" key="1">
    <citation type="journal article" date="2019" name="Int. J. Syst. Evol. Microbiol.">
        <title>The Global Catalogue of Microorganisms (GCM) 10K type strain sequencing project: providing services to taxonomists for standard genome sequencing and annotation.</title>
        <authorList>
            <consortium name="The Broad Institute Genomics Platform"/>
            <consortium name="The Broad Institute Genome Sequencing Center for Infectious Disease"/>
            <person name="Wu L."/>
            <person name="Ma J."/>
        </authorList>
    </citation>
    <scope>NUCLEOTIDE SEQUENCE [LARGE SCALE GENOMIC DNA]</scope>
    <source>
        <strain evidence="3">CCUG 73951</strain>
    </source>
</reference>
<accession>A0ABW2K5W6</accession>
<keyword evidence="1" id="KW-0472">Membrane</keyword>
<sequence length="121" mass="14243">MTYMRNMSGNQQQMKPTKQYCKQLMNYHVMGTMEDGSSFDGIVMDANDNEVTMLMGEDVMVDENGNEENESRQWGYGGYGGFGRRRARRFRRRVLPLAGLTSLLLYPYFAPYPYYPYYPYY</sequence>
<gene>
    <name evidence="2" type="ORF">ACFQMN_11820</name>
</gene>
<dbReference type="Proteomes" id="UP001596494">
    <property type="component" value="Unassembled WGS sequence"/>
</dbReference>
<proteinExistence type="predicted"/>
<comment type="caution">
    <text evidence="2">The sequence shown here is derived from an EMBL/GenBank/DDBJ whole genome shotgun (WGS) entry which is preliminary data.</text>
</comment>
<organism evidence="2 3">
    <name type="scientific">Halobacillus campisalis</name>
    <dbReference type="NCBI Taxonomy" id="435909"/>
    <lineage>
        <taxon>Bacteria</taxon>
        <taxon>Bacillati</taxon>
        <taxon>Bacillota</taxon>
        <taxon>Bacilli</taxon>
        <taxon>Bacillales</taxon>
        <taxon>Bacillaceae</taxon>
        <taxon>Halobacillus</taxon>
    </lineage>
</organism>
<dbReference type="EMBL" id="JBHTBY010000010">
    <property type="protein sequence ID" value="MFC7321562.1"/>
    <property type="molecule type" value="Genomic_DNA"/>
</dbReference>
<keyword evidence="3" id="KW-1185">Reference proteome</keyword>